<keyword evidence="2" id="KW-1185">Reference proteome</keyword>
<dbReference type="EMBL" id="FOMR01000012">
    <property type="protein sequence ID" value="SFE29918.1"/>
    <property type="molecule type" value="Genomic_DNA"/>
</dbReference>
<dbReference type="Pfam" id="PF10094">
    <property type="entry name" value="DUF2332"/>
    <property type="match status" value="1"/>
</dbReference>
<protein>
    <recommendedName>
        <fullName evidence="3">DUF2332 domain-containing protein</fullName>
    </recommendedName>
</protein>
<reference evidence="2" key="1">
    <citation type="submission" date="2016-10" db="EMBL/GenBank/DDBJ databases">
        <authorList>
            <person name="Varghese N."/>
            <person name="Submissions S."/>
        </authorList>
    </citation>
    <scope>NUCLEOTIDE SEQUENCE [LARGE SCALE GENOMIC DNA]</scope>
    <source>
        <strain evidence="2">DSM 22530</strain>
    </source>
</reference>
<dbReference type="PIRSF" id="PIRSF012608">
    <property type="entry name" value="UCP012608"/>
    <property type="match status" value="1"/>
</dbReference>
<organism evidence="1 2">
    <name type="scientific">Lentibacillus persicus</name>
    <dbReference type="NCBI Taxonomy" id="640948"/>
    <lineage>
        <taxon>Bacteria</taxon>
        <taxon>Bacillati</taxon>
        <taxon>Bacillota</taxon>
        <taxon>Bacilli</taxon>
        <taxon>Bacillales</taxon>
        <taxon>Bacillaceae</taxon>
        <taxon>Lentibacillus</taxon>
    </lineage>
</organism>
<accession>A0A1I1ZF22</accession>
<gene>
    <name evidence="1" type="ORF">SAMN05216238_11260</name>
</gene>
<dbReference type="Proteomes" id="UP000199474">
    <property type="component" value="Unassembled WGS sequence"/>
</dbReference>
<evidence type="ECO:0000313" key="2">
    <source>
        <dbReference type="Proteomes" id="UP000199474"/>
    </source>
</evidence>
<dbReference type="InterPro" id="IPR011200">
    <property type="entry name" value="UCP012608"/>
</dbReference>
<dbReference type="RefSeq" id="WP_090086808.1">
    <property type="nucleotide sequence ID" value="NZ_FOMR01000012.1"/>
</dbReference>
<sequence>MDQHVLSQSFKKFAEEECKGTSELYEFLSLQVASDEQLLELSTYVREGQPRPNMLFGAVHHLLLQGINHDLKYYYPSITNPPKNKKDSFPLFKDFCSEYEDKIIEILRSKLVQTNEVRRCAYLYPTFCYAYKQVNKPLAMIEIGTSAGLQLMWDQYSYSYGADEIFGDVNSNVHIASEVKGELSDIPSSAPPVTHKIGLDLNITDLNNYDEYSWLKSLIWPEHEQRLKLFDDAVDLFKKQPLKLIEGDGVSLLEGIVKEIPVDKAICIFHTHVANQIPKDMKIDLLNKIKKIGKERDVIHVYNNIWDKALHLDYWINGKETKLTVGETDGHGRWFQWQPVDSLMSH</sequence>
<name>A0A1I1ZF22_9BACI</name>
<proteinExistence type="predicted"/>
<dbReference type="AlphaFoldDB" id="A0A1I1ZF22"/>
<evidence type="ECO:0000313" key="1">
    <source>
        <dbReference type="EMBL" id="SFE29918.1"/>
    </source>
</evidence>
<evidence type="ECO:0008006" key="3">
    <source>
        <dbReference type="Google" id="ProtNLM"/>
    </source>
</evidence>
<dbReference type="OrthoDB" id="9789360at2"/>
<dbReference type="STRING" id="640948.SAMN05216238_11260"/>